<accession>A0A919L8X9</accession>
<name>A0A919L8X9_9ACTN</name>
<feature type="coiled-coil region" evidence="1">
    <location>
        <begin position="532"/>
        <end position="588"/>
    </location>
</feature>
<keyword evidence="1" id="KW-0175">Coiled coil</keyword>
<organism evidence="3 4">
    <name type="scientific">Streptomyces capitiformicae</name>
    <dbReference type="NCBI Taxonomy" id="2014920"/>
    <lineage>
        <taxon>Bacteria</taxon>
        <taxon>Bacillati</taxon>
        <taxon>Actinomycetota</taxon>
        <taxon>Actinomycetes</taxon>
        <taxon>Kitasatosporales</taxon>
        <taxon>Streptomycetaceae</taxon>
        <taxon>Streptomyces</taxon>
    </lineage>
</organism>
<evidence type="ECO:0000313" key="4">
    <source>
        <dbReference type="Proteomes" id="UP000603227"/>
    </source>
</evidence>
<reference evidence="3" key="1">
    <citation type="journal article" date="2014" name="Int. J. Syst. Evol. Microbiol.">
        <title>Complete genome sequence of Corynebacterium casei LMG S-19264T (=DSM 44701T), isolated from a smear-ripened cheese.</title>
        <authorList>
            <consortium name="US DOE Joint Genome Institute (JGI-PGF)"/>
            <person name="Walter F."/>
            <person name="Albersmeier A."/>
            <person name="Kalinowski J."/>
            <person name="Ruckert C."/>
        </authorList>
    </citation>
    <scope>NUCLEOTIDE SEQUENCE</scope>
    <source>
        <strain evidence="3">CGMCC 4.7403</strain>
    </source>
</reference>
<evidence type="ECO:0000256" key="1">
    <source>
        <dbReference type="SAM" id="Coils"/>
    </source>
</evidence>
<dbReference type="AlphaFoldDB" id="A0A919L8X9"/>
<comment type="caution">
    <text evidence="3">The sequence shown here is derived from an EMBL/GenBank/DDBJ whole genome shotgun (WGS) entry which is preliminary data.</text>
</comment>
<evidence type="ECO:0000313" key="3">
    <source>
        <dbReference type="EMBL" id="GHH87804.1"/>
    </source>
</evidence>
<reference evidence="3" key="2">
    <citation type="submission" date="2020-09" db="EMBL/GenBank/DDBJ databases">
        <authorList>
            <person name="Sun Q."/>
            <person name="Zhou Y."/>
        </authorList>
    </citation>
    <scope>NUCLEOTIDE SEQUENCE</scope>
    <source>
        <strain evidence="3">CGMCC 4.7403</strain>
    </source>
</reference>
<feature type="region of interest" description="Disordered" evidence="2">
    <location>
        <begin position="696"/>
        <end position="716"/>
    </location>
</feature>
<keyword evidence="4" id="KW-1185">Reference proteome</keyword>
<protein>
    <submittedName>
        <fullName evidence="3">Uncharacterized protein</fullName>
    </submittedName>
</protein>
<dbReference type="Proteomes" id="UP000603227">
    <property type="component" value="Unassembled WGS sequence"/>
</dbReference>
<sequence>MSERMRFILTGDDRLTPVLNRAGDSSARLHRRLNDDMNANSRAVTAFTRDANGRLRDLRGRFLNAADAARAMAGGMPEVSRGLGGVSAAGSDAASALGRSGGGLSGVLLGVAAAAGLSLLPALGALVPMMAGGALAAGTLKLGFAGVGDAMEAAGKGKEEYEKALKKLSPEARSFTKELVGMKKEFSSVGRDVQKAMLPGFTKALKAADPLVKIVGRGMTELGGAFGKAAEGAGRLFKDSGFQKDLQTNLALGRQFVGDMLSGLGGLGRSFLSFGAASKPTLTALSGGIRDVLGRGLPGMFDGLKVGIEGSSKFLTGFFSMINNVLPAIGRFSGEVARALGPLLGEMFTSLGVRGAGALDGLGQVVKGLTPVFKDLGFGLKTTTDLIRIIGPTVKDAAGAIVGSLLPSFSQVDQAKGPLQRLSQTVRDNKGAILEGARVFANVMIEMVRGAVNAAPPIIRAWKLVSLGVLEAIGVAVGAASKLWGWVPGIGDKLRAANDSFNKFKDGYISTLNTAEKKATDFAASTNAKLSRNQLKMNINNWNEQIETAKAKLKTVPPSKRAALQAKIDDLKAKVAAAHRELNGLDGKTATTYINTIHNKAYRDHRQAERDFTNKSARGGLVPRYADGGGVQMAPNGFISGPGSGTSDSILALFASGATGRISNTEYVVNAASTRKYLPLLEAINKDRLRVRKFAKGGAAGGRGKESSGSRGSKQGQALAKDLARGFLEGLTGARDQIKAVAADLARDIKTAFSGKKETTLLKMVDRQTKQLLGLAAKRDKVAERIKEAKDYAGQVTGSARSGAQLGSLGLSVVTGGTIKTAMSGKLARIKKFTSYIKTLASRGLHKTLLRQILDMGPEEGYAYAAALVEADKATLSSISKVQHGLDDATRSLGRIGADRLYDSGKNAGKGFLAGLESQQKAIEKLMLRIAKGMQKALRAALGISSPAKKLVPDGINTARGIGVGLLKGLPFIDRAMNTVAGRMTGRTPGLATTAGRPAVVSSGGTRPIEFHIHVDGTVLDPMAVGRQIQEALLTFKRNQGGGALGLE</sequence>
<dbReference type="EMBL" id="BNAT01000009">
    <property type="protein sequence ID" value="GHH87804.1"/>
    <property type="molecule type" value="Genomic_DNA"/>
</dbReference>
<evidence type="ECO:0000256" key="2">
    <source>
        <dbReference type="SAM" id="MobiDB-lite"/>
    </source>
</evidence>
<gene>
    <name evidence="3" type="ORF">GCM10017771_30420</name>
</gene>
<proteinExistence type="predicted"/>
<dbReference type="RefSeq" id="WP_189782991.1">
    <property type="nucleotide sequence ID" value="NZ_BNAT01000009.1"/>
</dbReference>